<organism evidence="1 2">
    <name type="scientific">Natrinema salaciae</name>
    <dbReference type="NCBI Taxonomy" id="1186196"/>
    <lineage>
        <taxon>Archaea</taxon>
        <taxon>Methanobacteriati</taxon>
        <taxon>Methanobacteriota</taxon>
        <taxon>Stenosarchaea group</taxon>
        <taxon>Halobacteria</taxon>
        <taxon>Halobacteriales</taxon>
        <taxon>Natrialbaceae</taxon>
        <taxon>Natrinema</taxon>
    </lineage>
</organism>
<dbReference type="Pfam" id="PF05573">
    <property type="entry name" value="NosL"/>
    <property type="match status" value="1"/>
</dbReference>
<dbReference type="STRING" id="1186196.SAMN04489841_4825"/>
<dbReference type="Gene3D" id="3.30.70.2050">
    <property type="match status" value="1"/>
</dbReference>
<name>A0A1H9SUP3_9EURY</name>
<dbReference type="PANTHER" id="PTHR41247:SF1">
    <property type="entry name" value="HTH-TYPE TRANSCRIPTIONAL REPRESSOR YCNK"/>
    <property type="match status" value="1"/>
</dbReference>
<dbReference type="SUPFAM" id="SSF160387">
    <property type="entry name" value="NosL/MerB-like"/>
    <property type="match status" value="1"/>
</dbReference>
<evidence type="ECO:0000313" key="1">
    <source>
        <dbReference type="EMBL" id="SER88608.1"/>
    </source>
</evidence>
<accession>A0A1H9SUP3</accession>
<dbReference type="OrthoDB" id="162738at2157"/>
<reference evidence="2" key="1">
    <citation type="submission" date="2016-10" db="EMBL/GenBank/DDBJ databases">
        <authorList>
            <person name="Varghese N."/>
            <person name="Submissions S."/>
        </authorList>
    </citation>
    <scope>NUCLEOTIDE SEQUENCE [LARGE SCALE GENOMIC DNA]</scope>
    <source>
        <strain evidence="2">DSM 25055</strain>
    </source>
</reference>
<dbReference type="InterPro" id="IPR008719">
    <property type="entry name" value="N2O_reductase_NosL"/>
</dbReference>
<sequence length="200" mass="21093">MDGFPSNNDADRGVSRRTVLVGSALTGLTALAGCLGGEEDAEADAPDPITIKAGTSCDNCTMAIVDYPGPVGESFYDDAEKLLGDDRPAQFCSTRCTYAFTFDHEEDSAPIATYVTDYSSVDYEIDTGGDAPEISSHVDAGSFAPAADLTFVVDSEVEGAMGASMIGFGDPDDAAAFQDEYGGDRYEHEDVTQELLMSLM</sequence>
<dbReference type="AlphaFoldDB" id="A0A1H9SUP3"/>
<proteinExistence type="predicted"/>
<dbReference type="InterPro" id="IPR006311">
    <property type="entry name" value="TAT_signal"/>
</dbReference>
<keyword evidence="2" id="KW-1185">Reference proteome</keyword>
<dbReference type="PROSITE" id="PS51318">
    <property type="entry name" value="TAT"/>
    <property type="match status" value="1"/>
</dbReference>
<dbReference type="Proteomes" id="UP000199114">
    <property type="component" value="Unassembled WGS sequence"/>
</dbReference>
<evidence type="ECO:0000313" key="2">
    <source>
        <dbReference type="Proteomes" id="UP000199114"/>
    </source>
</evidence>
<dbReference type="PANTHER" id="PTHR41247">
    <property type="entry name" value="HTH-TYPE TRANSCRIPTIONAL REPRESSOR YCNK"/>
    <property type="match status" value="1"/>
</dbReference>
<dbReference type="EMBL" id="FOFD01000009">
    <property type="protein sequence ID" value="SER88608.1"/>
    <property type="molecule type" value="Genomic_DNA"/>
</dbReference>
<gene>
    <name evidence="1" type="ORF">SAMN04489841_4825</name>
</gene>
<protein>
    <submittedName>
        <fullName evidence="1">Nitrous oxide reductase accessory protein NosL</fullName>
    </submittedName>
</protein>
<dbReference type="RefSeq" id="WP_090623212.1">
    <property type="nucleotide sequence ID" value="NZ_FOFD01000009.1"/>
</dbReference>